<dbReference type="EMBL" id="JAUSUR010000004">
    <property type="protein sequence ID" value="MDQ0361551.1"/>
    <property type="molecule type" value="Genomic_DNA"/>
</dbReference>
<organism evidence="2 3">
    <name type="scientific">Breznakia pachnodae</name>
    <dbReference type="NCBI Taxonomy" id="265178"/>
    <lineage>
        <taxon>Bacteria</taxon>
        <taxon>Bacillati</taxon>
        <taxon>Bacillota</taxon>
        <taxon>Erysipelotrichia</taxon>
        <taxon>Erysipelotrichales</taxon>
        <taxon>Erysipelotrichaceae</taxon>
        <taxon>Breznakia</taxon>
    </lineage>
</organism>
<evidence type="ECO:0000313" key="3">
    <source>
        <dbReference type="Proteomes" id="UP001230220"/>
    </source>
</evidence>
<keyword evidence="3" id="KW-1185">Reference proteome</keyword>
<keyword evidence="1" id="KW-0472">Membrane</keyword>
<comment type="caution">
    <text evidence="2">The sequence shown here is derived from an EMBL/GenBank/DDBJ whole genome shotgun (WGS) entry which is preliminary data.</text>
</comment>
<reference evidence="2 3" key="1">
    <citation type="submission" date="2023-07" db="EMBL/GenBank/DDBJ databases">
        <title>Genomic Encyclopedia of Type Strains, Phase IV (KMG-IV): sequencing the most valuable type-strain genomes for metagenomic binning, comparative biology and taxonomic classification.</title>
        <authorList>
            <person name="Goeker M."/>
        </authorList>
    </citation>
    <scope>NUCLEOTIDE SEQUENCE [LARGE SCALE GENOMIC DNA]</scope>
    <source>
        <strain evidence="2 3">DSM 16784</strain>
    </source>
</reference>
<accession>A0ABU0E4A6</accession>
<feature type="transmembrane region" description="Helical" evidence="1">
    <location>
        <begin position="77"/>
        <end position="98"/>
    </location>
</feature>
<gene>
    <name evidence="2" type="ORF">J2S15_002301</name>
</gene>
<dbReference type="RefSeq" id="WP_307408382.1">
    <property type="nucleotide sequence ID" value="NZ_JAUSUR010000004.1"/>
</dbReference>
<name>A0ABU0E4A6_9FIRM</name>
<evidence type="ECO:0000256" key="1">
    <source>
        <dbReference type="SAM" id="Phobius"/>
    </source>
</evidence>
<protein>
    <submittedName>
        <fullName evidence="2">Uncharacterized protein</fullName>
    </submittedName>
</protein>
<feature type="transmembrane region" description="Helical" evidence="1">
    <location>
        <begin position="39"/>
        <end position="57"/>
    </location>
</feature>
<keyword evidence="1" id="KW-0812">Transmembrane</keyword>
<proteinExistence type="predicted"/>
<keyword evidence="1" id="KW-1133">Transmembrane helix</keyword>
<evidence type="ECO:0000313" key="2">
    <source>
        <dbReference type="EMBL" id="MDQ0361551.1"/>
    </source>
</evidence>
<feature type="transmembrane region" description="Helical" evidence="1">
    <location>
        <begin position="119"/>
        <end position="136"/>
    </location>
</feature>
<dbReference type="Proteomes" id="UP001230220">
    <property type="component" value="Unassembled WGS sequence"/>
</dbReference>
<sequence>MMKLIIKKLWSDLYSSKDIEEKVYIRTRIIHVIMRIDKWILNLLLILSFWIGIVWVMNNYQEVIEIKEFLSTEFTEISFLIPFIGIFIIVGISCSSIFRRTSTGDLVSELLGPDMIKTFTFDLLMGVFVIMGLAEIPILLNMVFGCIVFQFLLVFIELAFKSYIDHKYHFGIHMNYRSRTRCGDCPRNMVPANAKKYSVWRRAYITGTRAAKTSTDIYTKIASKFDEQSKELIKEATNKAKESESWKNENWWQYYYINRWIITNIYCSNQNHGDVDLEIIDFINDLEIEKFKKLLNSALEKPVINLLTFENKMNNEKNSKRQKYNNKIIKILEMEEVMNALDKPHYIISVDYQLKKVFAKELLENDYK</sequence>